<keyword evidence="3" id="KW-1185">Reference proteome</keyword>
<dbReference type="Pfam" id="PF13822">
    <property type="entry name" value="ACC_epsilon"/>
    <property type="match status" value="1"/>
</dbReference>
<organism evidence="2 3">
    <name type="scientific">Trujillonella endophytica</name>
    <dbReference type="NCBI Taxonomy" id="673521"/>
    <lineage>
        <taxon>Bacteria</taxon>
        <taxon>Bacillati</taxon>
        <taxon>Actinomycetota</taxon>
        <taxon>Actinomycetes</taxon>
        <taxon>Geodermatophilales</taxon>
        <taxon>Geodermatophilaceae</taxon>
        <taxon>Trujillonella</taxon>
    </lineage>
</organism>
<name>A0A1H8RTF5_9ACTN</name>
<sequence>MTEETTEQPQRPLLRVVRGEPSAEELAALAVVVAALSQRRSRRRPVPVGAWGSPVHGHRRPLLTGPGGWLSAGRPG</sequence>
<dbReference type="STRING" id="673521.SAMN05660991_01338"/>
<evidence type="ECO:0000313" key="3">
    <source>
        <dbReference type="Proteomes" id="UP000198960"/>
    </source>
</evidence>
<feature type="region of interest" description="Disordered" evidence="1">
    <location>
        <begin position="43"/>
        <end position="76"/>
    </location>
</feature>
<dbReference type="RefSeq" id="WP_091941375.1">
    <property type="nucleotide sequence ID" value="NZ_FOEE01000003.1"/>
</dbReference>
<gene>
    <name evidence="2" type="ORF">SAMN05660991_01338</name>
</gene>
<dbReference type="GO" id="GO:0004658">
    <property type="term" value="F:propionyl-CoA carboxylase activity"/>
    <property type="evidence" value="ECO:0007669"/>
    <property type="project" value="InterPro"/>
</dbReference>
<dbReference type="Proteomes" id="UP000198960">
    <property type="component" value="Unassembled WGS sequence"/>
</dbReference>
<dbReference type="InterPro" id="IPR032716">
    <property type="entry name" value="ACC_epsilon"/>
</dbReference>
<evidence type="ECO:0000313" key="2">
    <source>
        <dbReference type="EMBL" id="SEO69929.1"/>
    </source>
</evidence>
<dbReference type="EMBL" id="FOEE01000003">
    <property type="protein sequence ID" value="SEO69929.1"/>
    <property type="molecule type" value="Genomic_DNA"/>
</dbReference>
<accession>A0A1H8RTF5</accession>
<dbReference type="AlphaFoldDB" id="A0A1H8RTF5"/>
<dbReference type="GO" id="GO:0003989">
    <property type="term" value="F:acetyl-CoA carboxylase activity"/>
    <property type="evidence" value="ECO:0007669"/>
    <property type="project" value="InterPro"/>
</dbReference>
<proteinExistence type="predicted"/>
<protein>
    <submittedName>
        <fullName evidence="2">Acyl-CoA carboxylase epsilon subunit</fullName>
    </submittedName>
</protein>
<feature type="compositionally biased region" description="Gly residues" evidence="1">
    <location>
        <begin position="65"/>
        <end position="76"/>
    </location>
</feature>
<reference evidence="3" key="1">
    <citation type="submission" date="2016-10" db="EMBL/GenBank/DDBJ databases">
        <authorList>
            <person name="Varghese N."/>
            <person name="Submissions S."/>
        </authorList>
    </citation>
    <scope>NUCLEOTIDE SEQUENCE [LARGE SCALE GENOMIC DNA]</scope>
    <source>
        <strain evidence="3">DSM 45413</strain>
    </source>
</reference>
<evidence type="ECO:0000256" key="1">
    <source>
        <dbReference type="SAM" id="MobiDB-lite"/>
    </source>
</evidence>